<evidence type="ECO:0000259" key="5">
    <source>
        <dbReference type="Pfam" id="PF00890"/>
    </source>
</evidence>
<dbReference type="InterPro" id="IPR027477">
    <property type="entry name" value="Succ_DH/fumarate_Rdtase_cat_sf"/>
</dbReference>
<keyword evidence="4" id="KW-0560">Oxidoreductase</keyword>
<protein>
    <submittedName>
        <fullName evidence="6">FAD-dependent oxidoreductase</fullName>
    </submittedName>
</protein>
<dbReference type="InterPro" id="IPR036188">
    <property type="entry name" value="FAD/NAD-bd_sf"/>
</dbReference>
<keyword evidence="7" id="KW-1185">Reference proteome</keyword>
<evidence type="ECO:0000256" key="4">
    <source>
        <dbReference type="ARBA" id="ARBA00023002"/>
    </source>
</evidence>
<sequence length="453" mass="45997">MTHYDTTIPVLIAGGGACGAIAALAAHAAGAEVALLEAEARPMGSSGMSQGLIAAAGTRAQAEAGIEDSPQRFLADIMAKTKGLADPVIAHTLAHQSGPTLDWMVEALDLPWTLDRTFRPSYGNSTWRIHGWAGHGGQDMVDLLHVRLAEAGIPVLTEARLTAVDADAAGRIHGVTIARPGGASEHIGCGALVLACGGFAANPAMIAAHIPEMAAARNHGHEGSQGTALSIGAALGAASGDLGAFQGYPMLAEPHGVTVPPPLLVEGGVLVNTAGQRFADETHDIAGMVHAVLAQPDGHVWALHDARIAERLMPIPEYAQLARLGAVRPAASTPLPPAALAATLAEARAALASGQPDAFGRRWTSPPPAGDLLAIKVVGAIYHTQGGLQIDARARVVRPDGTPLPNLLAGGGAARSVSGPSSWGYLPAMGLCTAVTLGRLAGESAANPQNPAR</sequence>
<keyword evidence="2" id="KW-0285">Flavoprotein</keyword>
<accession>A0A5B8RZ74</accession>
<dbReference type="InterPro" id="IPR003953">
    <property type="entry name" value="FAD-dep_OxRdtase_2_FAD-bd"/>
</dbReference>
<dbReference type="Gene3D" id="3.50.50.60">
    <property type="entry name" value="FAD/NAD(P)-binding domain"/>
    <property type="match status" value="1"/>
</dbReference>
<dbReference type="InterPro" id="IPR050315">
    <property type="entry name" value="FAD-oxidoreductase_2"/>
</dbReference>
<keyword evidence="3" id="KW-0274">FAD</keyword>
<evidence type="ECO:0000256" key="2">
    <source>
        <dbReference type="ARBA" id="ARBA00022630"/>
    </source>
</evidence>
<dbReference type="OrthoDB" id="3178130at2"/>
<dbReference type="PANTHER" id="PTHR43400">
    <property type="entry name" value="FUMARATE REDUCTASE"/>
    <property type="match status" value="1"/>
</dbReference>
<name>A0A5B8RZ74_9SPHN</name>
<dbReference type="KEGG" id="ngf:FRF71_00835"/>
<organism evidence="6 7">
    <name type="scientific">Novosphingobium ginsenosidimutans</name>
    <dbReference type="NCBI Taxonomy" id="1176536"/>
    <lineage>
        <taxon>Bacteria</taxon>
        <taxon>Pseudomonadati</taxon>
        <taxon>Pseudomonadota</taxon>
        <taxon>Alphaproteobacteria</taxon>
        <taxon>Sphingomonadales</taxon>
        <taxon>Sphingomonadaceae</taxon>
        <taxon>Novosphingobium</taxon>
    </lineage>
</organism>
<dbReference type="Pfam" id="PF00890">
    <property type="entry name" value="FAD_binding_2"/>
    <property type="match status" value="1"/>
</dbReference>
<dbReference type="Gene3D" id="3.90.700.10">
    <property type="entry name" value="Succinate dehydrogenase/fumarate reductase flavoprotein, catalytic domain"/>
    <property type="match status" value="1"/>
</dbReference>
<evidence type="ECO:0000313" key="6">
    <source>
        <dbReference type="EMBL" id="QEA14786.1"/>
    </source>
</evidence>
<dbReference type="SUPFAM" id="SSF51905">
    <property type="entry name" value="FAD/NAD(P)-binding domain"/>
    <property type="match status" value="1"/>
</dbReference>
<reference evidence="6 7" key="1">
    <citation type="journal article" date="2013" name="J. Microbiol. Biotechnol.">
        <title>Novosphingobium ginsenosidimutans sp. nov., with the ability to convert ginsenoside.</title>
        <authorList>
            <person name="Kim J.K."/>
            <person name="He D."/>
            <person name="Liu Q.M."/>
            <person name="Park H.Y."/>
            <person name="Jung M.S."/>
            <person name="Yoon M.H."/>
            <person name="Kim S.C."/>
            <person name="Im W.T."/>
        </authorList>
    </citation>
    <scope>NUCLEOTIDE SEQUENCE [LARGE SCALE GENOMIC DNA]</scope>
    <source>
        <strain evidence="6 7">FW-6</strain>
    </source>
</reference>
<dbReference type="PANTHER" id="PTHR43400:SF10">
    <property type="entry name" value="3-OXOSTEROID 1-DEHYDROGENASE"/>
    <property type="match status" value="1"/>
</dbReference>
<dbReference type="SUPFAM" id="SSF56425">
    <property type="entry name" value="Succinate dehydrogenase/fumarate reductase flavoprotein, catalytic domain"/>
    <property type="match status" value="1"/>
</dbReference>
<evidence type="ECO:0000256" key="1">
    <source>
        <dbReference type="ARBA" id="ARBA00001974"/>
    </source>
</evidence>
<dbReference type="AlphaFoldDB" id="A0A5B8RZ74"/>
<proteinExistence type="predicted"/>
<dbReference type="RefSeq" id="WP_147088767.1">
    <property type="nucleotide sequence ID" value="NZ_BAABJD010000002.1"/>
</dbReference>
<evidence type="ECO:0000313" key="7">
    <source>
        <dbReference type="Proteomes" id="UP000321172"/>
    </source>
</evidence>
<dbReference type="Proteomes" id="UP000321172">
    <property type="component" value="Chromosome"/>
</dbReference>
<dbReference type="GO" id="GO:0008202">
    <property type="term" value="P:steroid metabolic process"/>
    <property type="evidence" value="ECO:0007669"/>
    <property type="project" value="UniProtKB-ARBA"/>
</dbReference>
<dbReference type="GO" id="GO:0016491">
    <property type="term" value="F:oxidoreductase activity"/>
    <property type="evidence" value="ECO:0007669"/>
    <property type="project" value="UniProtKB-KW"/>
</dbReference>
<comment type="cofactor">
    <cofactor evidence="1">
        <name>FAD</name>
        <dbReference type="ChEBI" id="CHEBI:57692"/>
    </cofactor>
</comment>
<evidence type="ECO:0000256" key="3">
    <source>
        <dbReference type="ARBA" id="ARBA00022827"/>
    </source>
</evidence>
<feature type="domain" description="FAD-dependent oxidoreductase 2 FAD-binding" evidence="5">
    <location>
        <begin position="10"/>
        <end position="417"/>
    </location>
</feature>
<gene>
    <name evidence="6" type="ORF">FRF71_00835</name>
</gene>
<dbReference type="EMBL" id="CP042345">
    <property type="protein sequence ID" value="QEA14786.1"/>
    <property type="molecule type" value="Genomic_DNA"/>
</dbReference>